<dbReference type="PATRIC" id="fig|1265313.6.peg.440"/>
<evidence type="ECO:0000256" key="1">
    <source>
        <dbReference type="ARBA" id="ARBA00022729"/>
    </source>
</evidence>
<comment type="caution">
    <text evidence="4">The sequence shown here is derived from an EMBL/GenBank/DDBJ whole genome shotgun (WGS) entry which is preliminary data.</text>
</comment>
<organism evidence="4 5">
    <name type="scientific">Pseudohaliea rubra DSM 19751</name>
    <dbReference type="NCBI Taxonomy" id="1265313"/>
    <lineage>
        <taxon>Bacteria</taxon>
        <taxon>Pseudomonadati</taxon>
        <taxon>Pseudomonadota</taxon>
        <taxon>Gammaproteobacteria</taxon>
        <taxon>Cellvibrionales</taxon>
        <taxon>Halieaceae</taxon>
        <taxon>Pseudohaliea</taxon>
    </lineage>
</organism>
<dbReference type="NCBIfam" id="NF038402">
    <property type="entry name" value="TroA_like"/>
    <property type="match status" value="1"/>
</dbReference>
<dbReference type="EMBL" id="AUVB01000013">
    <property type="protein sequence ID" value="KGE04970.1"/>
    <property type="molecule type" value="Genomic_DNA"/>
</dbReference>
<dbReference type="Pfam" id="PF01497">
    <property type="entry name" value="Peripla_BP_2"/>
    <property type="match status" value="1"/>
</dbReference>
<evidence type="ECO:0000256" key="2">
    <source>
        <dbReference type="SAM" id="SignalP"/>
    </source>
</evidence>
<keyword evidence="5" id="KW-1185">Reference proteome</keyword>
<feature type="chain" id="PRO_5001911121" evidence="2">
    <location>
        <begin position="19"/>
        <end position="290"/>
    </location>
</feature>
<dbReference type="eggNOG" id="COG0614">
    <property type="taxonomic scope" value="Bacteria"/>
</dbReference>
<dbReference type="AlphaFoldDB" id="A0A095VUB8"/>
<dbReference type="RefSeq" id="WP_201771501.1">
    <property type="nucleotide sequence ID" value="NZ_KN234746.1"/>
</dbReference>
<feature type="domain" description="Fe/B12 periplasmic-binding" evidence="3">
    <location>
        <begin position="39"/>
        <end position="287"/>
    </location>
</feature>
<name>A0A095VUB8_9GAMM</name>
<accession>A0A095VUB8</accession>
<dbReference type="Gene3D" id="3.40.50.1980">
    <property type="entry name" value="Nitrogenase molybdenum iron protein domain"/>
    <property type="match status" value="2"/>
</dbReference>
<dbReference type="PANTHER" id="PTHR30535">
    <property type="entry name" value="VITAMIN B12-BINDING PROTEIN"/>
    <property type="match status" value="1"/>
</dbReference>
<dbReference type="InterPro" id="IPR054828">
    <property type="entry name" value="Vit_B12_bind_prot"/>
</dbReference>
<dbReference type="InterPro" id="IPR050902">
    <property type="entry name" value="ABC_Transporter_SBP"/>
</dbReference>
<dbReference type="SUPFAM" id="SSF53807">
    <property type="entry name" value="Helical backbone' metal receptor"/>
    <property type="match status" value="1"/>
</dbReference>
<keyword evidence="1 2" id="KW-0732">Signal</keyword>
<dbReference type="Proteomes" id="UP000029640">
    <property type="component" value="Unassembled WGS sequence"/>
</dbReference>
<feature type="signal peptide" evidence="2">
    <location>
        <begin position="1"/>
        <end position="18"/>
    </location>
</feature>
<reference evidence="4 5" key="1">
    <citation type="journal article" date="2014" name="Genome Announc.">
        <title>Genome Sequence of Gammaproteobacterial Pseudohaliea rubra Type Strain DSM 19751, Isolated from Coastal Seawater of the Mediterranean Sea.</title>
        <authorList>
            <person name="Spring S."/>
            <person name="Fiebig A."/>
            <person name="Riedel T."/>
            <person name="Goker M."/>
            <person name="Klenk H.P."/>
        </authorList>
    </citation>
    <scope>NUCLEOTIDE SEQUENCE [LARGE SCALE GENOMIC DNA]</scope>
    <source>
        <strain evidence="4 5">DSM 19751</strain>
    </source>
</reference>
<evidence type="ECO:0000313" key="5">
    <source>
        <dbReference type="Proteomes" id="UP000029640"/>
    </source>
</evidence>
<dbReference type="STRING" id="1265313.HRUBRA_00443"/>
<dbReference type="GO" id="GO:0071281">
    <property type="term" value="P:cellular response to iron ion"/>
    <property type="evidence" value="ECO:0007669"/>
    <property type="project" value="TreeGrafter"/>
</dbReference>
<proteinExistence type="predicted"/>
<evidence type="ECO:0000259" key="3">
    <source>
        <dbReference type="PROSITE" id="PS50983"/>
    </source>
</evidence>
<dbReference type="PROSITE" id="PS50983">
    <property type="entry name" value="FE_B12_PBP"/>
    <property type="match status" value="1"/>
</dbReference>
<sequence length="290" mass="30806">MGLLPGLMLLLFSAALQAEPVSVIDSRGETIRLTEPARRIVTLAPHLAENLFAAGGGSRLVGTVEYSDHPTAAREVPRIGGYNSLSLEAIVASRPDLVLAWGSGNGTAIVERLESLGIPVYVDEIRDLASISGTLAALGRLAGSAGQGAIAAERLARGFAELGPAPGSHRLRVFYQLWHDPMQTVGGSHLISAVIERCGGENLFAEVPSLVPRVSRESVLARDPEVIIASGAGKETPPWLEAWRRFPRLAAVAHNALYGLNPDLIQRPTPRLLDGARALCALLAEARARY</sequence>
<protein>
    <submittedName>
        <fullName evidence="4">Vitamin B12 ABC transporter, B12-binding protein component BtuF</fullName>
    </submittedName>
</protein>
<gene>
    <name evidence="4" type="ORF">HRUBRA_00443</name>
</gene>
<dbReference type="CDD" id="cd01144">
    <property type="entry name" value="BtuF"/>
    <property type="match status" value="1"/>
</dbReference>
<dbReference type="HOGENOM" id="CLU_038034_2_5_6"/>
<dbReference type="PANTHER" id="PTHR30535:SF34">
    <property type="entry name" value="MOLYBDATE-BINDING PROTEIN MOLA"/>
    <property type="match status" value="1"/>
</dbReference>
<dbReference type="InterPro" id="IPR002491">
    <property type="entry name" value="ABC_transptr_periplasmic_BD"/>
</dbReference>
<evidence type="ECO:0000313" key="4">
    <source>
        <dbReference type="EMBL" id="KGE04970.1"/>
    </source>
</evidence>